<name>U2T4C2_9ACTN</name>
<dbReference type="Proteomes" id="UP000016638">
    <property type="component" value="Unassembled WGS sequence"/>
</dbReference>
<reference evidence="1 2" key="1">
    <citation type="submission" date="2013-08" db="EMBL/GenBank/DDBJ databases">
        <authorList>
            <person name="Durkin A.S."/>
            <person name="Haft D.R."/>
            <person name="McCorrison J."/>
            <person name="Torralba M."/>
            <person name="Gillis M."/>
            <person name="Haft D.H."/>
            <person name="Methe B."/>
            <person name="Sutton G."/>
            <person name="Nelson K.E."/>
        </authorList>
    </citation>
    <scope>NUCLEOTIDE SEQUENCE [LARGE SCALE GENOMIC DNA]</scope>
    <source>
        <strain evidence="1 2">F0195</strain>
    </source>
</reference>
<comment type="caution">
    <text evidence="1">The sequence shown here is derived from an EMBL/GenBank/DDBJ whole genome shotgun (WGS) entry which is preliminary data.</text>
</comment>
<proteinExistence type="predicted"/>
<organism evidence="1 2">
    <name type="scientific">Olsenella profusa F0195</name>
    <dbReference type="NCBI Taxonomy" id="1125712"/>
    <lineage>
        <taxon>Bacteria</taxon>
        <taxon>Bacillati</taxon>
        <taxon>Actinomycetota</taxon>
        <taxon>Coriobacteriia</taxon>
        <taxon>Coriobacteriales</taxon>
        <taxon>Atopobiaceae</taxon>
        <taxon>Olsenella</taxon>
    </lineage>
</organism>
<protein>
    <recommendedName>
        <fullName evidence="3">IS30 family transposase</fullName>
    </recommendedName>
</protein>
<dbReference type="EMBL" id="AWEZ01000050">
    <property type="protein sequence ID" value="ERL07899.1"/>
    <property type="molecule type" value="Genomic_DNA"/>
</dbReference>
<dbReference type="PATRIC" id="fig|1125712.3.peg.1520"/>
<dbReference type="STRING" id="1125712.HMPREF1316_1806"/>
<accession>U2T4C2</accession>
<keyword evidence="2" id="KW-1185">Reference proteome</keyword>
<dbReference type="eggNOG" id="COG2826">
    <property type="taxonomic scope" value="Bacteria"/>
</dbReference>
<evidence type="ECO:0000313" key="1">
    <source>
        <dbReference type="EMBL" id="ERL07899.1"/>
    </source>
</evidence>
<gene>
    <name evidence="1" type="ORF">HMPREF1316_1806</name>
</gene>
<sequence>MRPRLQEEVPLLREGRCAGYERQWCARTHRAPWVCNGCGRRPTCPLGHFTHSARVAQAKADERLVEPRRGLDMTGREMAFLAQEVKAGLARGQSVHHVFALRDDLPCSERSSCRHVENEGIDVAEMGPRKKARYKRRYRRKANRHEKEFYRGREYADYLALPEVQRMRTVEMDCVEGAEGDSQALLTPRFVQIRSQIYILLKGHGCAHVVAAPGWLEGPLGGPEAFRRAFGLILTDRGSEFDDVGGIERGGRCRAFYADPQRSGQKGACEKNHVELRKVIPKGTSIDGLGLDA</sequence>
<dbReference type="AlphaFoldDB" id="U2T4C2"/>
<evidence type="ECO:0008006" key="3">
    <source>
        <dbReference type="Google" id="ProtNLM"/>
    </source>
</evidence>
<evidence type="ECO:0000313" key="2">
    <source>
        <dbReference type="Proteomes" id="UP000016638"/>
    </source>
</evidence>